<evidence type="ECO:0000256" key="3">
    <source>
        <dbReference type="SAM" id="Phobius"/>
    </source>
</evidence>
<dbReference type="PANTHER" id="PTHR30469">
    <property type="entry name" value="MULTIDRUG RESISTANCE PROTEIN MDTA"/>
    <property type="match status" value="1"/>
</dbReference>
<dbReference type="Pfam" id="PF25954">
    <property type="entry name" value="Beta-barrel_RND_2"/>
    <property type="match status" value="1"/>
</dbReference>
<dbReference type="InterPro" id="IPR058792">
    <property type="entry name" value="Beta-barrel_RND_2"/>
</dbReference>
<dbReference type="InterPro" id="IPR006143">
    <property type="entry name" value="RND_pump_MFP"/>
</dbReference>
<keyword evidence="3" id="KW-1133">Transmembrane helix</keyword>
<keyword evidence="2" id="KW-0175">Coiled coil</keyword>
<dbReference type="SUPFAM" id="SSF111369">
    <property type="entry name" value="HlyD-like secretion proteins"/>
    <property type="match status" value="1"/>
</dbReference>
<evidence type="ECO:0000313" key="5">
    <source>
        <dbReference type="EMBL" id="SDI55100.1"/>
    </source>
</evidence>
<evidence type="ECO:0000256" key="1">
    <source>
        <dbReference type="ARBA" id="ARBA00009477"/>
    </source>
</evidence>
<name>A0A1G8LIR3_9HYPH</name>
<feature type="coiled-coil region" evidence="2">
    <location>
        <begin position="211"/>
        <end position="238"/>
    </location>
</feature>
<keyword evidence="3" id="KW-0812">Transmembrane</keyword>
<dbReference type="RefSeq" id="WP_091591171.1">
    <property type="nucleotide sequence ID" value="NZ_FNEE01000002.1"/>
</dbReference>
<feature type="transmembrane region" description="Helical" evidence="3">
    <location>
        <begin position="34"/>
        <end position="58"/>
    </location>
</feature>
<organism evidence="5 6">
    <name type="scientific">Mesorhizobium muleiense</name>
    <dbReference type="NCBI Taxonomy" id="1004279"/>
    <lineage>
        <taxon>Bacteria</taxon>
        <taxon>Pseudomonadati</taxon>
        <taxon>Pseudomonadota</taxon>
        <taxon>Alphaproteobacteria</taxon>
        <taxon>Hyphomicrobiales</taxon>
        <taxon>Phyllobacteriaceae</taxon>
        <taxon>Mesorhizobium</taxon>
    </lineage>
</organism>
<keyword evidence="3" id="KW-0472">Membrane</keyword>
<dbReference type="Gene3D" id="2.40.50.100">
    <property type="match status" value="1"/>
</dbReference>
<dbReference type="Proteomes" id="UP000198894">
    <property type="component" value="Unassembled WGS sequence"/>
</dbReference>
<dbReference type="AlphaFoldDB" id="A0A1G8LIR3"/>
<protein>
    <submittedName>
        <fullName evidence="5">RND family efflux transporter, MFP subunit</fullName>
    </submittedName>
</protein>
<evidence type="ECO:0000259" key="4">
    <source>
        <dbReference type="Pfam" id="PF25954"/>
    </source>
</evidence>
<dbReference type="GO" id="GO:1990281">
    <property type="term" value="C:efflux pump complex"/>
    <property type="evidence" value="ECO:0007669"/>
    <property type="project" value="TreeGrafter"/>
</dbReference>
<feature type="domain" description="CusB-like beta-barrel" evidence="4">
    <location>
        <begin position="294"/>
        <end position="365"/>
    </location>
</feature>
<accession>A0A1G8LIR3</accession>
<dbReference type="Gene3D" id="1.10.287.470">
    <property type="entry name" value="Helix hairpin bin"/>
    <property type="match status" value="1"/>
</dbReference>
<reference evidence="6" key="1">
    <citation type="submission" date="2016-10" db="EMBL/GenBank/DDBJ databases">
        <authorList>
            <person name="Varghese N."/>
            <person name="Submissions S."/>
        </authorList>
    </citation>
    <scope>NUCLEOTIDE SEQUENCE [LARGE SCALE GENOMIC DNA]</scope>
    <source>
        <strain evidence="6">CGMCC 1.11022</strain>
    </source>
</reference>
<dbReference type="PANTHER" id="PTHR30469:SF15">
    <property type="entry name" value="HLYD FAMILY OF SECRETION PROTEINS"/>
    <property type="match status" value="1"/>
</dbReference>
<evidence type="ECO:0000313" key="6">
    <source>
        <dbReference type="Proteomes" id="UP000198894"/>
    </source>
</evidence>
<dbReference type="GO" id="GO:0015562">
    <property type="term" value="F:efflux transmembrane transporter activity"/>
    <property type="evidence" value="ECO:0007669"/>
    <property type="project" value="TreeGrafter"/>
</dbReference>
<dbReference type="Gene3D" id="2.40.30.170">
    <property type="match status" value="1"/>
</dbReference>
<keyword evidence="6" id="KW-1185">Reference proteome</keyword>
<dbReference type="NCBIfam" id="TIGR01730">
    <property type="entry name" value="RND_mfp"/>
    <property type="match status" value="1"/>
</dbReference>
<proteinExistence type="inferred from homology"/>
<comment type="similarity">
    <text evidence="1">Belongs to the membrane fusion protein (MFP) (TC 8.A.1) family.</text>
</comment>
<sequence>MNTITEHDRKLAAALTSLSLGSAPDTVETQKKDLRLLILPVCLSALAALVVATVAFYSPEAYRRFEDRVLTTTGLTGSAADNAVIAPVEQASLPQVEKQAGQSAVRPPVPAAGEITGSGTVIAPRATMVFSKYEGRITNIAIELGDFVDAGQALVILDDAGARFALERARAAKVAADLLLTARTIDLDQARSALGRTATLATRDAVSKQQLEEARRAAESVENAVAQARQELATAELAIRIAEEPVRELTVRAPFAGTVTRLDAHIGDTVLARVDSVRESQSLLTIADTTNMVIDADVAETSIASLRPGLRGEAVLDGFPDRPFAVEVLRLAPIASIEKGTITLRLSLSNPPEGIRPNMAARIRIPLIDTLSNTGDTKQ</sequence>
<evidence type="ECO:0000256" key="2">
    <source>
        <dbReference type="SAM" id="Coils"/>
    </source>
</evidence>
<dbReference type="EMBL" id="FNEE01000002">
    <property type="protein sequence ID" value="SDI55100.1"/>
    <property type="molecule type" value="Genomic_DNA"/>
</dbReference>
<gene>
    <name evidence="5" type="ORF">SAMN05428953_102246</name>
</gene>